<dbReference type="InterPro" id="IPR051781">
    <property type="entry name" value="Metallo-dep_Hydrolase"/>
</dbReference>
<feature type="chain" id="PRO_5018128350" description="Amidohydrolase-related domain-containing protein" evidence="1">
    <location>
        <begin position="17"/>
        <end position="461"/>
    </location>
</feature>
<dbReference type="PANTHER" id="PTHR43135">
    <property type="entry name" value="ALPHA-D-RIBOSE 1-METHYLPHOSPHONATE 5-TRIPHOSPHATE DIPHOSPHATASE"/>
    <property type="match status" value="1"/>
</dbReference>
<dbReference type="Gene3D" id="3.30.110.90">
    <property type="entry name" value="Amidohydrolase"/>
    <property type="match status" value="2"/>
</dbReference>
<keyword evidence="1" id="KW-0732">Signal</keyword>
<keyword evidence="4" id="KW-1185">Reference proteome</keyword>
<evidence type="ECO:0000313" key="4">
    <source>
        <dbReference type="Proteomes" id="UP000279089"/>
    </source>
</evidence>
<dbReference type="RefSeq" id="WP_120515357.1">
    <property type="nucleotide sequence ID" value="NZ_QXZY01000003.1"/>
</dbReference>
<sequence>MRTLLLLLTLSLPSLAWSQTTIIRDVNVVDVRNGKILRNQTVVLNNKRITSIGKRSVKADSATVIDGSGKYLIPGLWDMHVHNFAREGNNPLLIANGITGVRDMFGSITALRQWNEEAENGKYPGPVIHASGPIVDGPKPVWPGSVAVSTPEQGIRAVDSLVALKVDFIKVYSLLDKASYLAIAAEAKKQNIPFAGHVPNRVTALEAAAAGQKSMEHMYGITELGLDSLDYYMAWQQGAAKDTLLNNRNNRNAFRNRNFSMTTFSKRLAELAKYDSWQCPTLVVNRGIAYMNDSTFTKDPRLAYMHKMFRNMWDPAKDFRFKTATPETFAQYRRDYELKMSLIKPMHDAGIRFIAGTDFPNPYCFPGFSLHDELGLFVKAGLTPLQSLQTATLNPAVYMAIEKDYGAVEAGKYADLLLLNANPLADIVNTKDIFMVFLHGKVYDKTAIDNLLASIRKMNAN</sequence>
<dbReference type="SUPFAM" id="SSF51556">
    <property type="entry name" value="Metallo-dependent hydrolases"/>
    <property type="match status" value="1"/>
</dbReference>
<dbReference type="OrthoDB" id="9797498at2"/>
<dbReference type="Proteomes" id="UP000279089">
    <property type="component" value="Unassembled WGS sequence"/>
</dbReference>
<accession>A0A3N4MKN1</accession>
<organism evidence="3 4">
    <name type="scientific">Chitinophaga barathri</name>
    <dbReference type="NCBI Taxonomy" id="1647451"/>
    <lineage>
        <taxon>Bacteria</taxon>
        <taxon>Pseudomonadati</taxon>
        <taxon>Bacteroidota</taxon>
        <taxon>Chitinophagia</taxon>
        <taxon>Chitinophagales</taxon>
        <taxon>Chitinophagaceae</taxon>
        <taxon>Chitinophaga</taxon>
    </lineage>
</organism>
<dbReference type="PANTHER" id="PTHR43135:SF3">
    <property type="entry name" value="ALPHA-D-RIBOSE 1-METHYLPHOSPHONATE 5-TRIPHOSPHATE DIPHOSPHATASE"/>
    <property type="match status" value="1"/>
</dbReference>
<dbReference type="InterPro" id="IPR006680">
    <property type="entry name" value="Amidohydro-rel"/>
</dbReference>
<reference evidence="4" key="1">
    <citation type="submission" date="2018-11" db="EMBL/GenBank/DDBJ databases">
        <title>Chitinophaga lutea sp.nov., isolate from arsenic contaminated soil.</title>
        <authorList>
            <person name="Zong Y."/>
        </authorList>
    </citation>
    <scope>NUCLEOTIDE SEQUENCE [LARGE SCALE GENOMIC DNA]</scope>
    <source>
        <strain evidence="4">YLT18</strain>
    </source>
</reference>
<dbReference type="SUPFAM" id="SSF51338">
    <property type="entry name" value="Composite domain of metallo-dependent hydrolases"/>
    <property type="match status" value="1"/>
</dbReference>
<dbReference type="Gene3D" id="1.20.58.520">
    <property type="entry name" value="Amidohydrolase"/>
    <property type="match status" value="1"/>
</dbReference>
<comment type="caution">
    <text evidence="3">The sequence shown here is derived from an EMBL/GenBank/DDBJ whole genome shotgun (WGS) entry which is preliminary data.</text>
</comment>
<dbReference type="Gene3D" id="2.30.40.10">
    <property type="entry name" value="Urease, subunit C, domain 1"/>
    <property type="match status" value="2"/>
</dbReference>
<dbReference type="InterPro" id="IPR032466">
    <property type="entry name" value="Metal_Hydrolase"/>
</dbReference>
<protein>
    <recommendedName>
        <fullName evidence="2">Amidohydrolase-related domain-containing protein</fullName>
    </recommendedName>
</protein>
<gene>
    <name evidence="3" type="ORF">EG028_04800</name>
</gene>
<feature type="signal peptide" evidence="1">
    <location>
        <begin position="1"/>
        <end position="16"/>
    </location>
</feature>
<dbReference type="InterPro" id="IPR011059">
    <property type="entry name" value="Metal-dep_hydrolase_composite"/>
</dbReference>
<evidence type="ECO:0000256" key="1">
    <source>
        <dbReference type="SAM" id="SignalP"/>
    </source>
</evidence>
<proteinExistence type="predicted"/>
<dbReference type="EMBL" id="RMBX01000002">
    <property type="protein sequence ID" value="RPD42497.1"/>
    <property type="molecule type" value="Genomic_DNA"/>
</dbReference>
<evidence type="ECO:0000259" key="2">
    <source>
        <dbReference type="Pfam" id="PF01979"/>
    </source>
</evidence>
<dbReference type="GO" id="GO:0016810">
    <property type="term" value="F:hydrolase activity, acting on carbon-nitrogen (but not peptide) bonds"/>
    <property type="evidence" value="ECO:0007669"/>
    <property type="project" value="InterPro"/>
</dbReference>
<dbReference type="AlphaFoldDB" id="A0A3N4MKN1"/>
<dbReference type="Pfam" id="PF01979">
    <property type="entry name" value="Amidohydro_1"/>
    <property type="match status" value="1"/>
</dbReference>
<feature type="domain" description="Amidohydrolase-related" evidence="2">
    <location>
        <begin position="73"/>
        <end position="442"/>
    </location>
</feature>
<evidence type="ECO:0000313" key="3">
    <source>
        <dbReference type="EMBL" id="RPD42497.1"/>
    </source>
</evidence>
<name>A0A3N4MKN1_9BACT</name>
<dbReference type="Gene3D" id="3.40.50.10910">
    <property type="entry name" value="Amidohydrolase"/>
    <property type="match status" value="2"/>
</dbReference>